<reference evidence="1" key="3">
    <citation type="submission" date="2025-09" db="UniProtKB">
        <authorList>
            <consortium name="Ensembl"/>
        </authorList>
    </citation>
    <scope>IDENTIFICATION</scope>
</reference>
<dbReference type="Ensembl" id="ENSOART00020066135.1">
    <property type="protein sequence ID" value="ENSOARP00020047448.1"/>
    <property type="gene ID" value="ENSOARG00020034387.1"/>
</dbReference>
<proteinExistence type="predicted"/>
<name>A0AC11DRR8_SHEEP</name>
<reference evidence="1" key="1">
    <citation type="submission" date="2020-11" db="EMBL/GenBank/DDBJ databases">
        <authorList>
            <person name="Davenport K.M."/>
            <person name="Bickhart D.M."/>
            <person name="Smith T.P.L."/>
            <person name="Murdoch B.M."/>
            <person name="Rosen B.D."/>
        </authorList>
    </citation>
    <scope>NUCLEOTIDE SEQUENCE [LARGE SCALE GENOMIC DNA]</scope>
    <source>
        <strain evidence="1">OAR_USU_Benz2616</strain>
    </source>
</reference>
<sequence length="335" mass="37016">FYSPASRRLQQLRPPLPECAASPPYPSPSLRREVLPRREECVFFPSISCLRRQSEAGSPVWLESPCRQWLPPGDDGSVSPARAHLKCQGAASSLLSCRAREGLGPEREDWGAARARRPGAGSPVAREPASSEQGGPDQSPDGDSSSDYVNNTSEEKDYNSGLPEEEEGITYFIRYCPEDNSSLQGTDCEGRGYLAHDVHHLEMDECQEAVQEWTEPGPSDSPRACPPTEAGCRPKRHECRPKSLNLPPEAKQPADALGFKTKRSFKIKTRTSEERSKWPQEEVGFWLALEKQIEGLRAKASVQPPSQNASQFSMRSVMHGSPGHSCSPIRCRSKC</sequence>
<organism evidence="1">
    <name type="scientific">Ovis aries</name>
    <name type="common">Sheep</name>
    <dbReference type="NCBI Taxonomy" id="9940"/>
    <lineage>
        <taxon>Eukaryota</taxon>
        <taxon>Metazoa</taxon>
        <taxon>Chordata</taxon>
        <taxon>Craniata</taxon>
        <taxon>Vertebrata</taxon>
        <taxon>Euteleostomi</taxon>
        <taxon>Mammalia</taxon>
        <taxon>Eutheria</taxon>
        <taxon>Laurasiatheria</taxon>
        <taxon>Artiodactyla</taxon>
        <taxon>Ruminantia</taxon>
        <taxon>Pecora</taxon>
        <taxon>Bovidae</taxon>
        <taxon>Caprinae</taxon>
        <taxon>Ovis</taxon>
    </lineage>
</organism>
<protein>
    <submittedName>
        <fullName evidence="1">Uncharacterized protein</fullName>
    </submittedName>
</protein>
<evidence type="ECO:0000313" key="1">
    <source>
        <dbReference type="Ensembl" id="ENSOARP00020047448.1"/>
    </source>
</evidence>
<gene>
    <name evidence="1" type="primary">LOC121817953</name>
</gene>
<accession>A0AC11DRR8</accession>
<reference evidence="1" key="2">
    <citation type="submission" date="2025-08" db="UniProtKB">
        <authorList>
            <consortium name="Ensembl"/>
        </authorList>
    </citation>
    <scope>IDENTIFICATION</scope>
</reference>